<feature type="transmembrane region" description="Helical" evidence="1">
    <location>
        <begin position="36"/>
        <end position="57"/>
    </location>
</feature>
<evidence type="ECO:0008006" key="4">
    <source>
        <dbReference type="Google" id="ProtNLM"/>
    </source>
</evidence>
<organism evidence="2 3">
    <name type="scientific">Flavobacterium chungbukense</name>
    <dbReference type="NCBI Taxonomy" id="877464"/>
    <lineage>
        <taxon>Bacteria</taxon>
        <taxon>Pseudomonadati</taxon>
        <taxon>Bacteroidota</taxon>
        <taxon>Flavobacteriia</taxon>
        <taxon>Flavobacteriales</taxon>
        <taxon>Flavobacteriaceae</taxon>
        <taxon>Flavobacterium</taxon>
    </lineage>
</organism>
<gene>
    <name evidence="2" type="ORF">GCM10022250_34690</name>
</gene>
<feature type="transmembrane region" description="Helical" evidence="1">
    <location>
        <begin position="69"/>
        <end position="88"/>
    </location>
</feature>
<comment type="caution">
    <text evidence="2">The sequence shown here is derived from an EMBL/GenBank/DDBJ whole genome shotgun (WGS) entry which is preliminary data.</text>
</comment>
<evidence type="ECO:0000313" key="3">
    <source>
        <dbReference type="Proteomes" id="UP001501333"/>
    </source>
</evidence>
<accession>A0ABP7YJR9</accession>
<proteinExistence type="predicted"/>
<evidence type="ECO:0000256" key="1">
    <source>
        <dbReference type="SAM" id="Phobius"/>
    </source>
</evidence>
<feature type="transmembrane region" description="Helical" evidence="1">
    <location>
        <begin position="100"/>
        <end position="120"/>
    </location>
</feature>
<sequence length="127" mass="14562">MNYLRAVLSGVILWIFVALSFFILEHTPIVKDSLNIQTALICILIVFYSIFGASFYYQNGISTSGIPIGIIMSLTAILLDILIFVPFVEIPKGHTYQDFFSNPLLWLLAVLNVLTVYFYWKKRFESK</sequence>
<protein>
    <recommendedName>
        <fullName evidence="4">Integral membrane protein</fullName>
    </recommendedName>
</protein>
<dbReference type="Pfam" id="PF17329">
    <property type="entry name" value="DUF5367"/>
    <property type="match status" value="1"/>
</dbReference>
<keyword evidence="1" id="KW-1133">Transmembrane helix</keyword>
<dbReference type="EMBL" id="BAABAO010000013">
    <property type="protein sequence ID" value="GAA4137183.1"/>
    <property type="molecule type" value="Genomic_DNA"/>
</dbReference>
<dbReference type="RefSeq" id="WP_229349875.1">
    <property type="nucleotide sequence ID" value="NZ_BAABAO010000013.1"/>
</dbReference>
<keyword evidence="1" id="KW-0472">Membrane</keyword>
<feature type="transmembrane region" description="Helical" evidence="1">
    <location>
        <begin position="7"/>
        <end position="24"/>
    </location>
</feature>
<name>A0ABP7YJR9_9FLAO</name>
<dbReference type="InterPro" id="IPR020509">
    <property type="entry name" value="Uncharacterised_YnzE"/>
</dbReference>
<keyword evidence="1" id="KW-0812">Transmembrane</keyword>
<evidence type="ECO:0000313" key="2">
    <source>
        <dbReference type="EMBL" id="GAA4137183.1"/>
    </source>
</evidence>
<dbReference type="Proteomes" id="UP001501333">
    <property type="component" value="Unassembled WGS sequence"/>
</dbReference>
<keyword evidence="3" id="KW-1185">Reference proteome</keyword>
<reference evidence="3" key="1">
    <citation type="journal article" date="2019" name="Int. J. Syst. Evol. Microbiol.">
        <title>The Global Catalogue of Microorganisms (GCM) 10K type strain sequencing project: providing services to taxonomists for standard genome sequencing and annotation.</title>
        <authorList>
            <consortium name="The Broad Institute Genomics Platform"/>
            <consortium name="The Broad Institute Genome Sequencing Center for Infectious Disease"/>
            <person name="Wu L."/>
            <person name="Ma J."/>
        </authorList>
    </citation>
    <scope>NUCLEOTIDE SEQUENCE [LARGE SCALE GENOMIC DNA]</scope>
    <source>
        <strain evidence="3">JCM 17386</strain>
    </source>
</reference>